<evidence type="ECO:0000313" key="3">
    <source>
        <dbReference type="Proteomes" id="UP000176308"/>
    </source>
</evidence>
<gene>
    <name evidence="2" type="ORF">A2904_01730</name>
</gene>
<protein>
    <submittedName>
        <fullName evidence="2">Uncharacterized protein</fullName>
    </submittedName>
</protein>
<keyword evidence="1" id="KW-0175">Coiled coil</keyword>
<name>A0A1G2IAY0_9BACT</name>
<dbReference type="AlphaFoldDB" id="A0A1G2IAY0"/>
<organism evidence="2 3">
    <name type="scientific">Candidatus Staskawiczbacteria bacterium RIFCSPLOWO2_01_FULL_33_9</name>
    <dbReference type="NCBI Taxonomy" id="1802211"/>
    <lineage>
        <taxon>Bacteria</taxon>
        <taxon>Candidatus Staskawicziibacteriota</taxon>
    </lineage>
</organism>
<sequence length="70" mass="8195">MKGKNITIDQLAVMVNKGFEGTNKRMDLGFKKVNDRLDRIENILIKQQNEKIEALEKRMHRLEDALVINK</sequence>
<comment type="caution">
    <text evidence="2">The sequence shown here is derived from an EMBL/GenBank/DDBJ whole genome shotgun (WGS) entry which is preliminary data.</text>
</comment>
<proteinExistence type="predicted"/>
<dbReference type="EMBL" id="MHOX01000004">
    <property type="protein sequence ID" value="OGZ71490.1"/>
    <property type="molecule type" value="Genomic_DNA"/>
</dbReference>
<evidence type="ECO:0000313" key="2">
    <source>
        <dbReference type="EMBL" id="OGZ71490.1"/>
    </source>
</evidence>
<dbReference type="Proteomes" id="UP000176308">
    <property type="component" value="Unassembled WGS sequence"/>
</dbReference>
<accession>A0A1G2IAY0</accession>
<feature type="coiled-coil region" evidence="1">
    <location>
        <begin position="30"/>
        <end position="65"/>
    </location>
</feature>
<evidence type="ECO:0000256" key="1">
    <source>
        <dbReference type="SAM" id="Coils"/>
    </source>
</evidence>
<reference evidence="2 3" key="1">
    <citation type="journal article" date="2016" name="Nat. Commun.">
        <title>Thousands of microbial genomes shed light on interconnected biogeochemical processes in an aquifer system.</title>
        <authorList>
            <person name="Anantharaman K."/>
            <person name="Brown C.T."/>
            <person name="Hug L.A."/>
            <person name="Sharon I."/>
            <person name="Castelle C.J."/>
            <person name="Probst A.J."/>
            <person name="Thomas B.C."/>
            <person name="Singh A."/>
            <person name="Wilkins M.J."/>
            <person name="Karaoz U."/>
            <person name="Brodie E.L."/>
            <person name="Williams K.H."/>
            <person name="Hubbard S.S."/>
            <person name="Banfield J.F."/>
        </authorList>
    </citation>
    <scope>NUCLEOTIDE SEQUENCE [LARGE SCALE GENOMIC DNA]</scope>
</reference>